<comment type="caution">
    <text evidence="2">The sequence shown here is derived from an EMBL/GenBank/DDBJ whole genome shotgun (WGS) entry which is preliminary data.</text>
</comment>
<dbReference type="EMBL" id="LNIX01000001">
    <property type="protein sequence ID" value="OXA65094.1"/>
    <property type="molecule type" value="Genomic_DNA"/>
</dbReference>
<evidence type="ECO:0000313" key="2">
    <source>
        <dbReference type="EMBL" id="OXA65094.1"/>
    </source>
</evidence>
<organism evidence="2 3">
    <name type="scientific">Folsomia candida</name>
    <name type="common">Springtail</name>
    <dbReference type="NCBI Taxonomy" id="158441"/>
    <lineage>
        <taxon>Eukaryota</taxon>
        <taxon>Metazoa</taxon>
        <taxon>Ecdysozoa</taxon>
        <taxon>Arthropoda</taxon>
        <taxon>Hexapoda</taxon>
        <taxon>Collembola</taxon>
        <taxon>Entomobryomorpha</taxon>
        <taxon>Isotomoidea</taxon>
        <taxon>Isotomidae</taxon>
        <taxon>Proisotominae</taxon>
        <taxon>Folsomia</taxon>
    </lineage>
</organism>
<feature type="transmembrane region" description="Helical" evidence="1">
    <location>
        <begin position="161"/>
        <end position="181"/>
    </location>
</feature>
<feature type="transmembrane region" description="Helical" evidence="1">
    <location>
        <begin position="6"/>
        <end position="25"/>
    </location>
</feature>
<name>A0A226F6L3_FOLCA</name>
<feature type="transmembrane region" description="Helical" evidence="1">
    <location>
        <begin position="37"/>
        <end position="56"/>
    </location>
</feature>
<keyword evidence="1" id="KW-0472">Membrane</keyword>
<keyword evidence="1" id="KW-1133">Transmembrane helix</keyword>
<evidence type="ECO:0000313" key="3">
    <source>
        <dbReference type="Proteomes" id="UP000198287"/>
    </source>
</evidence>
<evidence type="ECO:0000256" key="1">
    <source>
        <dbReference type="SAM" id="Phobius"/>
    </source>
</evidence>
<dbReference type="AlphaFoldDB" id="A0A226F6L3"/>
<keyword evidence="3" id="KW-1185">Reference proteome</keyword>
<feature type="transmembrane region" description="Helical" evidence="1">
    <location>
        <begin position="62"/>
        <end position="80"/>
    </location>
</feature>
<proteinExistence type="predicted"/>
<reference evidence="2 3" key="1">
    <citation type="submission" date="2015-12" db="EMBL/GenBank/DDBJ databases">
        <title>The genome of Folsomia candida.</title>
        <authorList>
            <person name="Faddeeva A."/>
            <person name="Derks M.F."/>
            <person name="Anvar Y."/>
            <person name="Smit S."/>
            <person name="Van Straalen N."/>
            <person name="Roelofs D."/>
        </authorList>
    </citation>
    <scope>NUCLEOTIDE SEQUENCE [LARGE SCALE GENOMIC DNA]</scope>
    <source>
        <strain evidence="2 3">VU population</strain>
        <tissue evidence="2">Whole body</tissue>
    </source>
</reference>
<gene>
    <name evidence="2" type="ORF">Fcan01_00673</name>
</gene>
<accession>A0A226F6L3</accession>
<keyword evidence="1" id="KW-0812">Transmembrane</keyword>
<dbReference type="Proteomes" id="UP000198287">
    <property type="component" value="Unassembled WGS sequence"/>
</dbReference>
<protein>
    <submittedName>
        <fullName evidence="2">Uncharacterized protein</fullName>
    </submittedName>
</protein>
<sequence length="258" mass="29468">MKWSSAMLNFFPLLVFGYKIIFPQHEMQLPNYLPRDSILYTITFIIYAPTAMYSLLYCTNVVKFLIQIFSAYMILIVPLLRDELCLFAKIPARQYRCSNELRQLPQNLGHAYRSLQLLDKLLSLTTGPLLPLMHSIFGHLAISAGYQIIMAGVGGDSKRTALFLAMFGMVVVWISVISVAAKLQKESVKCILSWKTGVQIHWRSGKDRKYMAKFRKSCKPLYIGYLGYLRITPMTVLKFVQGVVRGTFRSVLAMRKSS</sequence>
<feature type="transmembrane region" description="Helical" evidence="1">
    <location>
        <begin position="129"/>
        <end position="149"/>
    </location>
</feature>